<dbReference type="GO" id="GO:0009003">
    <property type="term" value="F:signal peptidase activity"/>
    <property type="evidence" value="ECO:0007669"/>
    <property type="project" value="UniProtKB-EC"/>
</dbReference>
<gene>
    <name evidence="7" type="ORF">LJD61_03670</name>
</gene>
<dbReference type="NCBIfam" id="TIGR02228">
    <property type="entry name" value="sigpep_I_arch"/>
    <property type="match status" value="1"/>
</dbReference>
<accession>A0ABT1NBJ7</accession>
<dbReference type="EC" id="3.4.21.89" evidence="5"/>
<comment type="subcellular location">
    <subcellularLocation>
        <location evidence="1">Membrane</location>
    </subcellularLocation>
</comment>
<dbReference type="Proteomes" id="UP001651880">
    <property type="component" value="Unassembled WGS sequence"/>
</dbReference>
<evidence type="ECO:0000256" key="5">
    <source>
        <dbReference type="NCBIfam" id="TIGR02228"/>
    </source>
</evidence>
<dbReference type="PANTHER" id="PTHR10806">
    <property type="entry name" value="SIGNAL PEPTIDASE COMPLEX CATALYTIC SUBUNIT SEC11"/>
    <property type="match status" value="1"/>
</dbReference>
<evidence type="ECO:0000313" key="8">
    <source>
        <dbReference type="Proteomes" id="UP001651880"/>
    </source>
</evidence>
<dbReference type="PRINTS" id="PR00728">
    <property type="entry name" value="SIGNALPTASE"/>
</dbReference>
<keyword evidence="2 6" id="KW-0812">Transmembrane</keyword>
<dbReference type="InterPro" id="IPR036286">
    <property type="entry name" value="LexA/Signal_pep-like_sf"/>
</dbReference>
<dbReference type="PANTHER" id="PTHR10806:SF6">
    <property type="entry name" value="SIGNAL PEPTIDASE COMPLEX CATALYTIC SUBUNIT SEC11"/>
    <property type="match status" value="1"/>
</dbReference>
<dbReference type="EMBL" id="JAJEKE010000002">
    <property type="protein sequence ID" value="MCQ1528643.1"/>
    <property type="molecule type" value="Genomic_DNA"/>
</dbReference>
<evidence type="ECO:0000256" key="4">
    <source>
        <dbReference type="ARBA" id="ARBA00023136"/>
    </source>
</evidence>
<proteinExistence type="predicted"/>
<evidence type="ECO:0000256" key="3">
    <source>
        <dbReference type="ARBA" id="ARBA00022989"/>
    </source>
</evidence>
<reference evidence="7 8" key="1">
    <citation type="submission" date="2021-10" db="EMBL/GenBank/DDBJ databases">
        <title>Lutispora strain m25 sp. nov., a thermophilic, non-spore-forming bacterium isolated from a lab-scale methanogenic bioreactor digesting anaerobic sludge.</title>
        <authorList>
            <person name="El Houari A."/>
            <person name="Mcdonald J."/>
        </authorList>
    </citation>
    <scope>NUCLEOTIDE SEQUENCE [LARGE SCALE GENOMIC DNA]</scope>
    <source>
        <strain evidence="8">m25</strain>
    </source>
</reference>
<evidence type="ECO:0000313" key="7">
    <source>
        <dbReference type="EMBL" id="MCQ1528643.1"/>
    </source>
</evidence>
<protein>
    <recommendedName>
        <fullName evidence="5">Signal peptidase I</fullName>
        <ecNumber evidence="5">3.4.21.89</ecNumber>
    </recommendedName>
</protein>
<evidence type="ECO:0000256" key="2">
    <source>
        <dbReference type="ARBA" id="ARBA00022692"/>
    </source>
</evidence>
<dbReference type="SUPFAM" id="SSF51306">
    <property type="entry name" value="LexA/Signal peptidase"/>
    <property type="match status" value="1"/>
</dbReference>
<keyword evidence="4 6" id="KW-0472">Membrane</keyword>
<evidence type="ECO:0000256" key="1">
    <source>
        <dbReference type="ARBA" id="ARBA00004370"/>
    </source>
</evidence>
<dbReference type="RefSeq" id="WP_255226159.1">
    <property type="nucleotide sequence ID" value="NZ_JAJEKE010000002.1"/>
</dbReference>
<feature type="transmembrane region" description="Helical" evidence="6">
    <location>
        <begin position="146"/>
        <end position="168"/>
    </location>
</feature>
<dbReference type="CDD" id="cd06462">
    <property type="entry name" value="Peptidase_S24_S26"/>
    <property type="match status" value="1"/>
</dbReference>
<name>A0ABT1NBJ7_9FIRM</name>
<keyword evidence="8" id="KW-1185">Reference proteome</keyword>
<keyword evidence="3 6" id="KW-1133">Transmembrane helix</keyword>
<organism evidence="7 8">
    <name type="scientific">Lutispora saccharofermentans</name>
    <dbReference type="NCBI Taxonomy" id="3024236"/>
    <lineage>
        <taxon>Bacteria</taxon>
        <taxon>Bacillati</taxon>
        <taxon>Bacillota</taxon>
        <taxon>Clostridia</taxon>
        <taxon>Lutisporales</taxon>
        <taxon>Lutisporaceae</taxon>
        <taxon>Lutispora</taxon>
    </lineage>
</organism>
<dbReference type="InterPro" id="IPR001733">
    <property type="entry name" value="Peptidase_S26B"/>
</dbReference>
<evidence type="ECO:0000256" key="6">
    <source>
        <dbReference type="SAM" id="Phobius"/>
    </source>
</evidence>
<sequence>MIKKYIKIFFDVICAALVLCLALFIFSSFKAKSDPKHVPGIGSLKFMYVLTGSMSPAIKPGDMIITKTVKMEELDKGDIITFRASGNTLVTHRITDKNPDGSFVTKGDANNVADLDLKANSENIVGKYVFKIPKGGYVTKFIQTPIGMVLFILIPVGVLAGGEIKNFLKEMDEEEKRKKEEKAEDIRG</sequence>
<comment type="caution">
    <text evidence="7">The sequence shown here is derived from an EMBL/GenBank/DDBJ whole genome shotgun (WGS) entry which is preliminary data.</text>
</comment>
<keyword evidence="7" id="KW-0378">Hydrolase</keyword>